<proteinExistence type="predicted"/>
<organism>
    <name type="scientific">Serpula lacrymans var. lacrymans (strain S7.9)</name>
    <name type="common">Dry rot fungus</name>
    <dbReference type="NCBI Taxonomy" id="578457"/>
    <lineage>
        <taxon>Eukaryota</taxon>
        <taxon>Fungi</taxon>
        <taxon>Dikarya</taxon>
        <taxon>Basidiomycota</taxon>
        <taxon>Agaricomycotina</taxon>
        <taxon>Agaricomycetes</taxon>
        <taxon>Agaricomycetidae</taxon>
        <taxon>Boletales</taxon>
        <taxon>Coniophorineae</taxon>
        <taxon>Serpulaceae</taxon>
        <taxon>Serpula</taxon>
    </lineage>
</organism>
<gene>
    <name evidence="1" type="ORF">SERLADRAFT_468990</name>
</gene>
<name>F8NW90_SERL9</name>
<dbReference type="EMBL" id="GL945434">
    <property type="protein sequence ID" value="EGO24969.1"/>
    <property type="molecule type" value="Genomic_DNA"/>
</dbReference>
<sequence>MAAKPSQTVEMSTLFQVQNLSFVTAMVQRGLEYLDRKLRNDRRVILPNAPPIRSTVKSLQFTLVTIFADEEGNIKSVLNWEFAGV</sequence>
<dbReference type="GeneID" id="18819511"/>
<dbReference type="RefSeq" id="XP_007318988.1">
    <property type="nucleotide sequence ID" value="XM_007318926.1"/>
</dbReference>
<dbReference type="AlphaFoldDB" id="F8NW90"/>
<accession>F8NW90</accession>
<dbReference type="Proteomes" id="UP000008064">
    <property type="component" value="Unassembled WGS sequence"/>
</dbReference>
<reference evidence="1" key="1">
    <citation type="submission" date="2011-04" db="EMBL/GenBank/DDBJ databases">
        <title>Evolution of plant cell wall degrading machinery underlies the functional diversity of forest fungi.</title>
        <authorList>
            <consortium name="US DOE Joint Genome Institute (JGI-PGF)"/>
            <person name="Eastwood D.C."/>
            <person name="Floudas D."/>
            <person name="Binder M."/>
            <person name="Majcherczyk A."/>
            <person name="Schneider P."/>
            <person name="Aerts A."/>
            <person name="Asiegbu F.O."/>
            <person name="Baker S.E."/>
            <person name="Barry K."/>
            <person name="Bendiksby M."/>
            <person name="Blumentritt M."/>
            <person name="Coutinho P.M."/>
            <person name="Cullen D."/>
            <person name="Cullen D."/>
            <person name="Gathman A."/>
            <person name="Goodell B."/>
            <person name="Henrissat B."/>
            <person name="Ihrmark K."/>
            <person name="Kauserud H."/>
            <person name="Kohler A."/>
            <person name="LaButti K."/>
            <person name="Lapidus A."/>
            <person name="Lavin J.L."/>
            <person name="Lee Y.-H."/>
            <person name="Lindquist E."/>
            <person name="Lilly W."/>
            <person name="Lucas S."/>
            <person name="Morin E."/>
            <person name="Murat C."/>
            <person name="Oguiza J.A."/>
            <person name="Park J."/>
            <person name="Pisabarro A.G."/>
            <person name="Riley R."/>
            <person name="Rosling A."/>
            <person name="Salamov A."/>
            <person name="Schmidt O."/>
            <person name="Schmutz J."/>
            <person name="Skrede I."/>
            <person name="Stenlid J."/>
            <person name="Wiebenga A."/>
            <person name="Xie X."/>
            <person name="Kues U."/>
            <person name="Hibbett D.S."/>
            <person name="Hoffmeister D."/>
            <person name="Hogberg N."/>
            <person name="Martin F."/>
            <person name="Grigoriev I.V."/>
            <person name="Watkinson S.C."/>
        </authorList>
    </citation>
    <scope>NUCLEOTIDE SEQUENCE</scope>
    <source>
        <strain evidence="1">S7.9</strain>
    </source>
</reference>
<protein>
    <submittedName>
        <fullName evidence="1">Uncharacterized protein</fullName>
    </submittedName>
</protein>
<dbReference type="HOGENOM" id="CLU_2518808_0_0_1"/>
<feature type="non-terminal residue" evidence="1">
    <location>
        <position position="85"/>
    </location>
</feature>
<dbReference type="OrthoDB" id="2831558at2759"/>
<evidence type="ECO:0000313" key="1">
    <source>
        <dbReference type="EMBL" id="EGO24969.1"/>
    </source>
</evidence>
<dbReference type="KEGG" id="sla:SERLADRAFT_468990"/>